<keyword evidence="2" id="KW-1185">Reference proteome</keyword>
<protein>
    <submittedName>
        <fullName evidence="1">Uncharacterized protein</fullName>
    </submittedName>
</protein>
<dbReference type="Proteomes" id="UP001430953">
    <property type="component" value="Unassembled WGS sequence"/>
</dbReference>
<dbReference type="AlphaFoldDB" id="A0AAW2EUA2"/>
<gene>
    <name evidence="1" type="ORF">PUN28_015817</name>
</gene>
<proteinExistence type="predicted"/>
<evidence type="ECO:0000313" key="2">
    <source>
        <dbReference type="Proteomes" id="UP001430953"/>
    </source>
</evidence>
<organism evidence="1 2">
    <name type="scientific">Cardiocondyla obscurior</name>
    <dbReference type="NCBI Taxonomy" id="286306"/>
    <lineage>
        <taxon>Eukaryota</taxon>
        <taxon>Metazoa</taxon>
        <taxon>Ecdysozoa</taxon>
        <taxon>Arthropoda</taxon>
        <taxon>Hexapoda</taxon>
        <taxon>Insecta</taxon>
        <taxon>Pterygota</taxon>
        <taxon>Neoptera</taxon>
        <taxon>Endopterygota</taxon>
        <taxon>Hymenoptera</taxon>
        <taxon>Apocrita</taxon>
        <taxon>Aculeata</taxon>
        <taxon>Formicoidea</taxon>
        <taxon>Formicidae</taxon>
        <taxon>Myrmicinae</taxon>
        <taxon>Cardiocondyla</taxon>
    </lineage>
</organism>
<sequence length="87" mass="9643">MNTNPDIIHYIFDCTSVRRLHSAILAVNNYVQLGALITFAFWSAPSCVFNCTRAPIIKSLSVKSDFVASTRASHSRLRGATSNREVL</sequence>
<evidence type="ECO:0000313" key="1">
    <source>
        <dbReference type="EMBL" id="KAL0105585.1"/>
    </source>
</evidence>
<reference evidence="1 2" key="1">
    <citation type="submission" date="2023-03" db="EMBL/GenBank/DDBJ databases">
        <title>High recombination rates correlate with genetic variation in Cardiocondyla obscurior ants.</title>
        <authorList>
            <person name="Errbii M."/>
        </authorList>
    </citation>
    <scope>NUCLEOTIDE SEQUENCE [LARGE SCALE GENOMIC DNA]</scope>
    <source>
        <strain evidence="1">Alpha-2009</strain>
        <tissue evidence="1">Whole body</tissue>
    </source>
</reference>
<name>A0AAW2EUA2_9HYME</name>
<accession>A0AAW2EUA2</accession>
<comment type="caution">
    <text evidence="1">The sequence shown here is derived from an EMBL/GenBank/DDBJ whole genome shotgun (WGS) entry which is preliminary data.</text>
</comment>
<dbReference type="EMBL" id="JADYXP020000018">
    <property type="protein sequence ID" value="KAL0105585.1"/>
    <property type="molecule type" value="Genomic_DNA"/>
</dbReference>